<dbReference type="OrthoDB" id="73491at2759"/>
<name>A0A0C3NQB1_PHLG1</name>
<organism evidence="3 4">
    <name type="scientific">Phlebiopsis gigantea (strain 11061_1 CR5-6)</name>
    <name type="common">White-rot fungus</name>
    <name type="synonym">Peniophora gigantea</name>
    <dbReference type="NCBI Taxonomy" id="745531"/>
    <lineage>
        <taxon>Eukaryota</taxon>
        <taxon>Fungi</taxon>
        <taxon>Dikarya</taxon>
        <taxon>Basidiomycota</taxon>
        <taxon>Agaricomycotina</taxon>
        <taxon>Agaricomycetes</taxon>
        <taxon>Polyporales</taxon>
        <taxon>Phanerochaetaceae</taxon>
        <taxon>Phlebiopsis</taxon>
    </lineage>
</organism>
<dbReference type="Proteomes" id="UP000053257">
    <property type="component" value="Unassembled WGS sequence"/>
</dbReference>
<feature type="compositionally biased region" description="Basic and acidic residues" evidence="1">
    <location>
        <begin position="260"/>
        <end position="273"/>
    </location>
</feature>
<proteinExistence type="predicted"/>
<evidence type="ECO:0000256" key="1">
    <source>
        <dbReference type="SAM" id="MobiDB-lite"/>
    </source>
</evidence>
<dbReference type="AlphaFoldDB" id="A0A0C3NQB1"/>
<dbReference type="InterPro" id="IPR022226">
    <property type="entry name" value="DUF3752"/>
</dbReference>
<feature type="region of interest" description="Disordered" evidence="1">
    <location>
        <begin position="174"/>
        <end position="298"/>
    </location>
</feature>
<feature type="compositionally biased region" description="Acidic residues" evidence="1">
    <location>
        <begin position="55"/>
        <end position="64"/>
    </location>
</feature>
<feature type="compositionally biased region" description="Basic and acidic residues" evidence="1">
    <location>
        <begin position="228"/>
        <end position="249"/>
    </location>
</feature>
<dbReference type="PANTHER" id="PTHR46370:SF1">
    <property type="entry name" value="GPALPP MOTIFS-CONTAINING PROTEIN 1"/>
    <property type="match status" value="1"/>
</dbReference>
<reference evidence="3 4" key="1">
    <citation type="journal article" date="2014" name="PLoS Genet.">
        <title>Analysis of the Phlebiopsis gigantea genome, transcriptome and secretome provides insight into its pioneer colonization strategies of wood.</title>
        <authorList>
            <person name="Hori C."/>
            <person name="Ishida T."/>
            <person name="Igarashi K."/>
            <person name="Samejima M."/>
            <person name="Suzuki H."/>
            <person name="Master E."/>
            <person name="Ferreira P."/>
            <person name="Ruiz-Duenas F.J."/>
            <person name="Held B."/>
            <person name="Canessa P."/>
            <person name="Larrondo L.F."/>
            <person name="Schmoll M."/>
            <person name="Druzhinina I.S."/>
            <person name="Kubicek C.P."/>
            <person name="Gaskell J.A."/>
            <person name="Kersten P."/>
            <person name="St John F."/>
            <person name="Glasner J."/>
            <person name="Sabat G."/>
            <person name="Splinter BonDurant S."/>
            <person name="Syed K."/>
            <person name="Yadav J."/>
            <person name="Mgbeahuruike A.C."/>
            <person name="Kovalchuk A."/>
            <person name="Asiegbu F.O."/>
            <person name="Lackner G."/>
            <person name="Hoffmeister D."/>
            <person name="Rencoret J."/>
            <person name="Gutierrez A."/>
            <person name="Sun H."/>
            <person name="Lindquist E."/>
            <person name="Barry K."/>
            <person name="Riley R."/>
            <person name="Grigoriev I.V."/>
            <person name="Henrissat B."/>
            <person name="Kues U."/>
            <person name="Berka R.M."/>
            <person name="Martinez A.T."/>
            <person name="Covert S.F."/>
            <person name="Blanchette R.A."/>
            <person name="Cullen D."/>
        </authorList>
    </citation>
    <scope>NUCLEOTIDE SEQUENCE [LARGE SCALE GENOMIC DNA]</scope>
    <source>
        <strain evidence="3 4">11061_1 CR5-6</strain>
    </source>
</reference>
<accession>A0A0C3NQB1</accession>
<keyword evidence="4" id="KW-1185">Reference proteome</keyword>
<dbReference type="EMBL" id="KN840499">
    <property type="protein sequence ID" value="KIP07319.1"/>
    <property type="molecule type" value="Genomic_DNA"/>
</dbReference>
<dbReference type="PANTHER" id="PTHR46370">
    <property type="entry name" value="GPALPP MOTIFS-CONTAINING PROTEIN 1"/>
    <property type="match status" value="1"/>
</dbReference>
<protein>
    <recommendedName>
        <fullName evidence="2">DUF3752 domain-containing protein</fullName>
    </recommendedName>
</protein>
<gene>
    <name evidence="3" type="ORF">PHLGIDRAFT_30047</name>
</gene>
<dbReference type="HOGENOM" id="CLU_067132_0_1_1"/>
<evidence type="ECO:0000259" key="2">
    <source>
        <dbReference type="Pfam" id="PF12572"/>
    </source>
</evidence>
<sequence length="321" mass="35314">MIGPTLPAHLLNNNRPATPDDEPEQAGPSLPPPTLTAGPVIPSELQKGIPQVDHVDEDDDDDGYVPELPPDLVFARATHTSSGKRVQGPSFPGAPPRPTYSDDEDEDVGPMPLPSGVIIEEKDGVTEFLEKEERRRKQVEEAAKPKALKREEWMLVPPSSSDLLGSIDPTKLTKGRQFSRSAAPSREVDNSLWTETPAERQARLADEVSGKRRRAVNAEPELPEEQQLEARKRARYEEEVRKGVDEHTRNARGAALMNQHADKSAKSSKKGEDGGPPALWDHSRDMALSGRLMDDKTRDKFINDARGLSDRFGSGKSGSFL</sequence>
<feature type="domain" description="DUF3752" evidence="2">
    <location>
        <begin position="157"/>
        <end position="313"/>
    </location>
</feature>
<dbReference type="Pfam" id="PF12572">
    <property type="entry name" value="DUF3752"/>
    <property type="match status" value="1"/>
</dbReference>
<dbReference type="InterPro" id="IPR046331">
    <property type="entry name" value="GPAM1-like"/>
</dbReference>
<evidence type="ECO:0000313" key="4">
    <source>
        <dbReference type="Proteomes" id="UP000053257"/>
    </source>
</evidence>
<feature type="compositionally biased region" description="Basic and acidic residues" evidence="1">
    <location>
        <begin position="197"/>
        <end position="210"/>
    </location>
</feature>
<feature type="region of interest" description="Disordered" evidence="1">
    <location>
        <begin position="1"/>
        <end position="117"/>
    </location>
</feature>
<evidence type="ECO:0000313" key="3">
    <source>
        <dbReference type="EMBL" id="KIP07319.1"/>
    </source>
</evidence>